<comment type="caution">
    <text evidence="2">The sequence shown here is derived from an EMBL/GenBank/DDBJ whole genome shotgun (WGS) entry which is preliminary data.</text>
</comment>
<reference evidence="3" key="1">
    <citation type="journal article" date="2015" name="PLoS Genet.">
        <title>Genome Sequence and Transcriptome Analyses of Chrysochromulina tobin: Metabolic Tools for Enhanced Algal Fitness in the Prominent Order Prymnesiales (Haptophyceae).</title>
        <authorList>
            <person name="Hovde B.T."/>
            <person name="Deodato C.R."/>
            <person name="Hunsperger H.M."/>
            <person name="Ryken S.A."/>
            <person name="Yost W."/>
            <person name="Jha R.K."/>
            <person name="Patterson J."/>
            <person name="Monnat R.J. Jr."/>
            <person name="Barlow S.B."/>
            <person name="Starkenburg S.R."/>
            <person name="Cattolico R.A."/>
        </authorList>
    </citation>
    <scope>NUCLEOTIDE SEQUENCE</scope>
    <source>
        <strain evidence="3">CCMP291</strain>
    </source>
</reference>
<dbReference type="Gene3D" id="2.30.30.390">
    <property type="entry name" value="Hemimethylated DNA-binding domain"/>
    <property type="match status" value="1"/>
</dbReference>
<name>A0A0M0J9T3_9EUKA</name>
<evidence type="ECO:0000259" key="1">
    <source>
        <dbReference type="SMART" id="SM00992"/>
    </source>
</evidence>
<dbReference type="SUPFAM" id="SSF141255">
    <property type="entry name" value="YccV-like"/>
    <property type="match status" value="1"/>
</dbReference>
<dbReference type="OrthoDB" id="28868at2759"/>
<dbReference type="Proteomes" id="UP000037460">
    <property type="component" value="Unassembled WGS sequence"/>
</dbReference>
<dbReference type="InterPro" id="IPR011722">
    <property type="entry name" value="Hemimethylated_DNA-bd_dom"/>
</dbReference>
<dbReference type="SMART" id="SM00992">
    <property type="entry name" value="YccV-like"/>
    <property type="match status" value="1"/>
</dbReference>
<organism evidence="2 3">
    <name type="scientific">Chrysochromulina tobinii</name>
    <dbReference type="NCBI Taxonomy" id="1460289"/>
    <lineage>
        <taxon>Eukaryota</taxon>
        <taxon>Haptista</taxon>
        <taxon>Haptophyta</taxon>
        <taxon>Prymnesiophyceae</taxon>
        <taxon>Prymnesiales</taxon>
        <taxon>Chrysochromulinaceae</taxon>
        <taxon>Chrysochromulina</taxon>
    </lineage>
</organism>
<dbReference type="PANTHER" id="PTHR48439:SF1">
    <property type="entry name" value="HEMIMETHYLATED DNA-BINDING DOMAIN-CONTAINING PROTEIN"/>
    <property type="match status" value="1"/>
</dbReference>
<dbReference type="NCBIfam" id="TIGR02097">
    <property type="entry name" value="yccV"/>
    <property type="match status" value="1"/>
</dbReference>
<proteinExistence type="predicted"/>
<sequence length="272" mass="30032">MAIPAAERSVTLSLYRAMWRSTMAPAVRHSRFTVPLGNLPDNVSALARRLKPTDQRGLQALLRAAWRDEGGTLDGAFQALRALGELHSECEETVKRRVDKADRRGIHYQIGEVLRHKVFGFRAVVIGWDRRPAVDVSSWDGVQNLPSGTEQPFYKMLPDLADCIEHLGGPRDVRYVAQENLERVPLSHRRILHPSLSAAIFPAFDGTHGRFVPSEQLAFAYPGSELEPSRHEPPLAALLRQVAPLLASFSSVSAGMGAFVLAATEREATELA</sequence>
<dbReference type="InterPro" id="IPR036623">
    <property type="entry name" value="Hemimethylated_DNA-bd_sf"/>
</dbReference>
<dbReference type="Pfam" id="PF08755">
    <property type="entry name" value="YccV-like"/>
    <property type="match status" value="1"/>
</dbReference>
<dbReference type="InterPro" id="IPR053189">
    <property type="entry name" value="Clp_protease_adapter_ClpF"/>
</dbReference>
<feature type="domain" description="Hemimethylated DNA-binding" evidence="1">
    <location>
        <begin position="105"/>
        <end position="214"/>
    </location>
</feature>
<gene>
    <name evidence="2" type="ORF">Ctob_001020</name>
</gene>
<feature type="non-terminal residue" evidence="2">
    <location>
        <position position="272"/>
    </location>
</feature>
<accession>A0A0M0J9T3</accession>
<evidence type="ECO:0000313" key="2">
    <source>
        <dbReference type="EMBL" id="KOO23364.1"/>
    </source>
</evidence>
<dbReference type="PANTHER" id="PTHR48439">
    <property type="entry name" value="HEMIMETHYLATED DNA-BINDING DOMAIN-CONTAINING PROTEIN"/>
    <property type="match status" value="1"/>
</dbReference>
<dbReference type="GO" id="GO:0003677">
    <property type="term" value="F:DNA binding"/>
    <property type="evidence" value="ECO:0007669"/>
    <property type="project" value="InterPro"/>
</dbReference>
<dbReference type="EMBL" id="JWZX01003199">
    <property type="protein sequence ID" value="KOO23364.1"/>
    <property type="molecule type" value="Genomic_DNA"/>
</dbReference>
<keyword evidence="3" id="KW-1185">Reference proteome</keyword>
<evidence type="ECO:0000313" key="3">
    <source>
        <dbReference type="Proteomes" id="UP000037460"/>
    </source>
</evidence>
<protein>
    <submittedName>
        <fullName evidence="2">F-box only protein 21</fullName>
    </submittedName>
</protein>
<dbReference type="AlphaFoldDB" id="A0A0M0J9T3"/>